<dbReference type="PROSITE" id="PS00216">
    <property type="entry name" value="SUGAR_TRANSPORT_1"/>
    <property type="match status" value="1"/>
</dbReference>
<name>A0A8H6PAP2_9EURO</name>
<dbReference type="Proteomes" id="UP000630445">
    <property type="component" value="Unassembled WGS sequence"/>
</dbReference>
<dbReference type="GO" id="GO:0140115">
    <property type="term" value="P:export across plasma membrane"/>
    <property type="evidence" value="ECO:0007669"/>
    <property type="project" value="UniProtKB-ARBA"/>
</dbReference>
<dbReference type="Pfam" id="PF07690">
    <property type="entry name" value="MFS_1"/>
    <property type="match status" value="1"/>
</dbReference>
<evidence type="ECO:0000256" key="4">
    <source>
        <dbReference type="ARBA" id="ARBA00023136"/>
    </source>
</evidence>
<keyword evidence="3 6" id="KW-1133">Transmembrane helix</keyword>
<dbReference type="GO" id="GO:0000297">
    <property type="term" value="F:spermine transmembrane transporter activity"/>
    <property type="evidence" value="ECO:0007669"/>
    <property type="project" value="TreeGrafter"/>
</dbReference>
<evidence type="ECO:0000313" key="9">
    <source>
        <dbReference type="EMBL" id="KAF7122299.1"/>
    </source>
</evidence>
<keyword evidence="4 6" id="KW-0472">Membrane</keyword>
<dbReference type="SUPFAM" id="SSF103473">
    <property type="entry name" value="MFS general substrate transporter"/>
    <property type="match status" value="1"/>
</dbReference>
<comment type="caution">
    <text evidence="9">The sequence shown here is derived from an EMBL/GenBank/DDBJ whole genome shotgun (WGS) entry which is preliminary data.</text>
</comment>
<feature type="transmembrane region" description="Helical" evidence="6">
    <location>
        <begin position="745"/>
        <end position="765"/>
    </location>
</feature>
<feature type="region of interest" description="Disordered" evidence="5">
    <location>
        <begin position="282"/>
        <end position="301"/>
    </location>
</feature>
<comment type="subcellular location">
    <subcellularLocation>
        <location evidence="1">Membrane</location>
        <topology evidence="1">Multi-pass membrane protein</topology>
    </subcellularLocation>
</comment>
<feature type="domain" description="Major facilitator superfamily (MFS) profile" evidence="8">
    <location>
        <begin position="452"/>
        <end position="913"/>
    </location>
</feature>
<feature type="transmembrane region" description="Helical" evidence="6">
    <location>
        <begin position="518"/>
        <end position="541"/>
    </location>
</feature>
<gene>
    <name evidence="9" type="ORF">CNMCM5793_000256</name>
</gene>
<evidence type="ECO:0000256" key="5">
    <source>
        <dbReference type="SAM" id="MobiDB-lite"/>
    </source>
</evidence>
<evidence type="ECO:0000256" key="3">
    <source>
        <dbReference type="ARBA" id="ARBA00022989"/>
    </source>
</evidence>
<evidence type="ECO:0000256" key="2">
    <source>
        <dbReference type="ARBA" id="ARBA00022692"/>
    </source>
</evidence>
<dbReference type="GO" id="GO:0042908">
    <property type="term" value="P:xenobiotic transport"/>
    <property type="evidence" value="ECO:0007669"/>
    <property type="project" value="UniProtKB-ARBA"/>
</dbReference>
<feature type="transmembrane region" description="Helical" evidence="6">
    <location>
        <begin position="547"/>
        <end position="568"/>
    </location>
</feature>
<dbReference type="OrthoDB" id="3936150at2759"/>
<feature type="chain" id="PRO_5034704546" description="Major facilitator superfamily (MFS) profile domain-containing protein" evidence="7">
    <location>
        <begin position="24"/>
        <end position="913"/>
    </location>
</feature>
<dbReference type="AlphaFoldDB" id="A0A8H6PAP2"/>
<evidence type="ECO:0000256" key="7">
    <source>
        <dbReference type="SAM" id="SignalP"/>
    </source>
</evidence>
<keyword evidence="2 6" id="KW-0812">Transmembrane</keyword>
<dbReference type="PANTHER" id="PTHR23502">
    <property type="entry name" value="MAJOR FACILITATOR SUPERFAMILY"/>
    <property type="match status" value="1"/>
</dbReference>
<evidence type="ECO:0000259" key="8">
    <source>
        <dbReference type="PROSITE" id="PS50850"/>
    </source>
</evidence>
<organism evidence="9 10">
    <name type="scientific">Aspergillus hiratsukae</name>
    <dbReference type="NCBI Taxonomy" id="1194566"/>
    <lineage>
        <taxon>Eukaryota</taxon>
        <taxon>Fungi</taxon>
        <taxon>Dikarya</taxon>
        <taxon>Ascomycota</taxon>
        <taxon>Pezizomycotina</taxon>
        <taxon>Eurotiomycetes</taxon>
        <taxon>Eurotiomycetidae</taxon>
        <taxon>Eurotiales</taxon>
        <taxon>Aspergillaceae</taxon>
        <taxon>Aspergillus</taxon>
        <taxon>Aspergillus subgen. Fumigati</taxon>
    </lineage>
</organism>
<proteinExistence type="predicted"/>
<dbReference type="GO" id="GO:0015606">
    <property type="term" value="F:spermidine transmembrane transporter activity"/>
    <property type="evidence" value="ECO:0007669"/>
    <property type="project" value="TreeGrafter"/>
</dbReference>
<dbReference type="InterPro" id="IPR036259">
    <property type="entry name" value="MFS_trans_sf"/>
</dbReference>
<feature type="transmembrane region" description="Helical" evidence="6">
    <location>
        <begin position="486"/>
        <end position="506"/>
    </location>
</feature>
<protein>
    <recommendedName>
        <fullName evidence="8">Major facilitator superfamily (MFS) profile domain-containing protein</fullName>
    </recommendedName>
</protein>
<reference evidence="9" key="1">
    <citation type="submission" date="2020-06" db="EMBL/GenBank/DDBJ databases">
        <title>Draft genome sequences of strains closely related to Aspergillus parafelis and Aspergillus hiratsukae.</title>
        <authorList>
            <person name="Dos Santos R.A.C."/>
            <person name="Rivero-Menendez O."/>
            <person name="Steenwyk J.L."/>
            <person name="Mead M.E."/>
            <person name="Goldman G.H."/>
            <person name="Alastruey-Izquierdo A."/>
            <person name="Rokas A."/>
        </authorList>
    </citation>
    <scope>NUCLEOTIDE SEQUENCE</scope>
    <source>
        <strain evidence="9">CNM-CM5793</strain>
    </source>
</reference>
<dbReference type="PANTHER" id="PTHR23502:SF182">
    <property type="entry name" value="POLYAMINE TRANSPORTER, PUTATIVE-RELATED"/>
    <property type="match status" value="1"/>
</dbReference>
<dbReference type="InterPro" id="IPR011701">
    <property type="entry name" value="MFS"/>
</dbReference>
<dbReference type="InterPro" id="IPR020846">
    <property type="entry name" value="MFS_dom"/>
</dbReference>
<dbReference type="EMBL" id="JACBAD010002023">
    <property type="protein sequence ID" value="KAF7122299.1"/>
    <property type="molecule type" value="Genomic_DNA"/>
</dbReference>
<dbReference type="GO" id="GO:0005886">
    <property type="term" value="C:plasma membrane"/>
    <property type="evidence" value="ECO:0007669"/>
    <property type="project" value="TreeGrafter"/>
</dbReference>
<sequence>MAFQNQFTLSLELMSLIPPIVSAAESGYAKAMKLARELQSSGSDIVVEEDFAELFGHSRIATQMESSFRTIVANSSAPRTLCDGIFLQSGPGPTVLRASQKPEHNLFLNCRSIMEGIPRVIFEGLLGMLPLVQHMPDHFVDIRTESGLCSIIVWAHHILGLSVLVKTKSERPCQDVRFGLAPEQVVVEFDPDHTWKDNTITLLSSAGEELLSLKPETDEKKIQSSLKRPARGYAGRILRKEFNDEEQVERLVIEVSLIICAFAICVSKKLYRVEPLRSVNRSDSSEENISSSNRDEKDEEIKLQHSIPESAVFEAARVLFDRKLDKNTIDDYVQLFKGVNPLAKPPRSFIPILKECHDSTRVWNRVTFLAVQLASTVVAFSHVTEMDIASDFLISAAAPVTMTEFYHNVWSWNGEDLIPVEKTDFFELLALLMVGDTGETDFANVCLLSDRGWIVPCLAAFLSTFGASVLEPAVTDVMADFCVGRTQATLCITLYTLGLATGPLVLSPISEAYGRRWVYIPAISFVLAFSAGAAAAKGFAILLTCRFFSGFFCSVGIAVGGGTVADIWPRGKQRATASLLFVLAPFLALTLGPTAGAYVLHIRHANWRWTQWMVVFFCLPLWLMFVVMRETSGEQPLHDANNGWEEIRLSARSFYLPLRLLFTDYIILSLTVYTSFSYATVFSYFSSLQHVLMLDYGFDTRQASLGLLSQIVGNFCAIILWVVLEKAATSSEEKLPGKVFQPERHLYAGVIGGLLMCLAEIWFALAGRPGGTWVNLVATGIPLGCGAFALFLSTIAYIIDIYPAEVVASDAASHKLVKPHILRGTHIMFAYRGSNTSLAELEGISTVVYLGQSLLRHDLAEFTKSSLHAWLRGGLWPHVNWLETYEEDIGEQCSMDMMQAEVEEDVKVKLMLR</sequence>
<dbReference type="InterPro" id="IPR005829">
    <property type="entry name" value="Sugar_transporter_CS"/>
</dbReference>
<keyword evidence="10" id="KW-1185">Reference proteome</keyword>
<feature type="transmembrane region" description="Helical" evidence="6">
    <location>
        <begin position="609"/>
        <end position="628"/>
    </location>
</feature>
<evidence type="ECO:0000256" key="1">
    <source>
        <dbReference type="ARBA" id="ARBA00004141"/>
    </source>
</evidence>
<feature type="transmembrane region" description="Helical" evidence="6">
    <location>
        <begin position="777"/>
        <end position="799"/>
    </location>
</feature>
<feature type="transmembrane region" description="Helical" evidence="6">
    <location>
        <begin position="705"/>
        <end position="724"/>
    </location>
</feature>
<keyword evidence="7" id="KW-0732">Signal</keyword>
<feature type="transmembrane region" description="Helical" evidence="6">
    <location>
        <begin position="580"/>
        <end position="603"/>
    </location>
</feature>
<evidence type="ECO:0000256" key="6">
    <source>
        <dbReference type="SAM" id="Phobius"/>
    </source>
</evidence>
<evidence type="ECO:0000313" key="10">
    <source>
        <dbReference type="Proteomes" id="UP000630445"/>
    </source>
</evidence>
<dbReference type="PROSITE" id="PS50850">
    <property type="entry name" value="MFS"/>
    <property type="match status" value="1"/>
</dbReference>
<accession>A0A8H6PAP2</accession>
<feature type="transmembrane region" description="Helical" evidence="6">
    <location>
        <begin position="662"/>
        <end position="685"/>
    </location>
</feature>
<feature type="signal peptide" evidence="7">
    <location>
        <begin position="1"/>
        <end position="23"/>
    </location>
</feature>
<dbReference type="Gene3D" id="1.20.1250.20">
    <property type="entry name" value="MFS general substrate transporter like domains"/>
    <property type="match status" value="1"/>
</dbReference>